<dbReference type="SUPFAM" id="SSF48403">
    <property type="entry name" value="Ankyrin repeat"/>
    <property type="match status" value="1"/>
</dbReference>
<dbReference type="GO" id="GO:0003677">
    <property type="term" value="F:DNA binding"/>
    <property type="evidence" value="ECO:0007669"/>
    <property type="project" value="InterPro"/>
</dbReference>
<feature type="repeat" description="ANK" evidence="3">
    <location>
        <begin position="227"/>
        <end position="259"/>
    </location>
</feature>
<gene>
    <name evidence="7" type="ORF">BCV72DRAFT_219211</name>
</gene>
<dbReference type="GO" id="GO:0001228">
    <property type="term" value="F:DNA-binding transcription activator activity, RNA polymerase II-specific"/>
    <property type="evidence" value="ECO:0007669"/>
    <property type="project" value="UniProtKB-ARBA"/>
</dbReference>
<evidence type="ECO:0000256" key="2">
    <source>
        <dbReference type="ARBA" id="ARBA00023043"/>
    </source>
</evidence>
<organism evidence="7">
    <name type="scientific">Rhizopus microsporus var. microsporus</name>
    <dbReference type="NCBI Taxonomy" id="86635"/>
    <lineage>
        <taxon>Eukaryota</taxon>
        <taxon>Fungi</taxon>
        <taxon>Fungi incertae sedis</taxon>
        <taxon>Mucoromycota</taxon>
        <taxon>Mucoromycotina</taxon>
        <taxon>Mucoromycetes</taxon>
        <taxon>Mucorales</taxon>
        <taxon>Mucorineae</taxon>
        <taxon>Rhizopodaceae</taxon>
        <taxon>Rhizopus</taxon>
    </lineage>
</organism>
<evidence type="ECO:0000313" key="7">
    <source>
        <dbReference type="EMBL" id="ORE11933.1"/>
    </source>
</evidence>
<feature type="repeat" description="ANK" evidence="3">
    <location>
        <begin position="347"/>
        <end position="379"/>
    </location>
</feature>
<dbReference type="SMART" id="SM01252">
    <property type="entry name" value="KilA-N"/>
    <property type="match status" value="1"/>
</dbReference>
<dbReference type="PROSITE" id="PS50297">
    <property type="entry name" value="ANK_REP_REGION"/>
    <property type="match status" value="2"/>
</dbReference>
<keyword evidence="1" id="KW-0677">Repeat</keyword>
<dbReference type="Pfam" id="PF13637">
    <property type="entry name" value="Ank_4"/>
    <property type="match status" value="1"/>
</dbReference>
<dbReference type="EMBL" id="KV921854">
    <property type="protein sequence ID" value="ORE11933.1"/>
    <property type="molecule type" value="Genomic_DNA"/>
</dbReference>
<dbReference type="SMART" id="SM00248">
    <property type="entry name" value="ANK"/>
    <property type="match status" value="3"/>
</dbReference>
<dbReference type="Pfam" id="PF04383">
    <property type="entry name" value="KilA-N"/>
    <property type="match status" value="1"/>
</dbReference>
<feature type="compositionally biased region" description="Basic residues" evidence="5">
    <location>
        <begin position="124"/>
        <end position="135"/>
    </location>
</feature>
<keyword evidence="2 3" id="KW-0040">ANK repeat</keyword>
<dbReference type="Proteomes" id="UP000242414">
    <property type="component" value="Unassembled WGS sequence"/>
</dbReference>
<dbReference type="OrthoDB" id="6718656at2759"/>
<evidence type="ECO:0000259" key="6">
    <source>
        <dbReference type="PROSITE" id="PS51299"/>
    </source>
</evidence>
<sequence>MSQPPQIYKATYSGVPVYEMICKDIAVMKRRSDGFLNATQILKVAEFDKPQRTRILEREVQTGPHEKVQGGYGKYQGTWVPFERGVALAEQYQVDILLRPILDYVQGDVSPPLAPKHMNNLNPKPKKMKSIPKKKKITKKIRLDHDLDEATAMEEGMADQLSLLDDNRGQKRKRPLFEDEQHLMFSNDRPTYAQQLLQYFISDDSGIPTILLERPPDLDVNVIIDDEGHTSLHWAAAMGRLKLVKLLIEQGADIYRVNYKGQTALMRSVLFTNNFDSKSFVFLINMLMETVFNIDKKDQTVFHHVASTASWKGKVHASRYYMECLIETVGQHNVPQLISILNVQDIYGDTALNIAARIGNKKIVRLLMEAGASAEIANEEGMTAKDYLAEAERTGQSRTLMEPYRTETKQRTVLRQRIEELFKTIIVNDKPPILSQLFDGFAGNYERDLIQKDHLIKEKKNDLVLAKKRLAGTQHTLEQIQFDPARLVEVEEESVRLSTLLLKQTQKLQKETLEQMIEQQQQKEQKDEPSVIKEELESLQNELERLQELRKKRVQELHKLKLQTPSEKHQKYKRLISMCCNVSYENVDLMLLPLLSSFDELLFMNKE</sequence>
<evidence type="ECO:0000256" key="3">
    <source>
        <dbReference type="PROSITE-ProRule" id="PRU00023"/>
    </source>
</evidence>
<proteinExistence type="predicted"/>
<dbReference type="InterPro" id="IPR018004">
    <property type="entry name" value="KilA/APSES_HTH"/>
</dbReference>
<evidence type="ECO:0000256" key="5">
    <source>
        <dbReference type="SAM" id="MobiDB-lite"/>
    </source>
</evidence>
<dbReference type="GO" id="GO:0030907">
    <property type="term" value="C:MBF transcription complex"/>
    <property type="evidence" value="ECO:0007669"/>
    <property type="project" value="TreeGrafter"/>
</dbReference>
<dbReference type="PANTHER" id="PTHR43828:SF15">
    <property type="entry name" value="TRANSCRIPTION FACTOR MBP1"/>
    <property type="match status" value="1"/>
</dbReference>
<dbReference type="InterPro" id="IPR036887">
    <property type="entry name" value="HTH_APSES_sf"/>
</dbReference>
<name>A0A1X0RIQ5_RHIZD</name>
<dbReference type="AlphaFoldDB" id="A0A1X0RIQ5"/>
<evidence type="ECO:0000256" key="4">
    <source>
        <dbReference type="SAM" id="Coils"/>
    </source>
</evidence>
<feature type="domain" description="HTH APSES-type" evidence="6">
    <location>
        <begin position="7"/>
        <end position="113"/>
    </location>
</feature>
<accession>A0A1X0RIQ5</accession>
<dbReference type="Gene3D" id="3.10.260.10">
    <property type="entry name" value="Transcription regulator HTH, APSES-type DNA-binding domain"/>
    <property type="match status" value="1"/>
</dbReference>
<dbReference type="PRINTS" id="PR01415">
    <property type="entry name" value="ANKYRIN"/>
</dbReference>
<feature type="region of interest" description="Disordered" evidence="5">
    <location>
        <begin position="113"/>
        <end position="135"/>
    </location>
</feature>
<dbReference type="PROSITE" id="PS50088">
    <property type="entry name" value="ANK_REPEAT"/>
    <property type="match status" value="2"/>
</dbReference>
<dbReference type="PANTHER" id="PTHR43828">
    <property type="entry name" value="ASPARAGINASE"/>
    <property type="match status" value="1"/>
</dbReference>
<dbReference type="InterPro" id="IPR002110">
    <property type="entry name" value="Ankyrin_rpt"/>
</dbReference>
<dbReference type="InterPro" id="IPR003163">
    <property type="entry name" value="Tscrpt_reg_HTH_APSES-type"/>
</dbReference>
<dbReference type="Pfam" id="PF00023">
    <property type="entry name" value="Ank"/>
    <property type="match status" value="1"/>
</dbReference>
<dbReference type="GO" id="GO:0033309">
    <property type="term" value="C:SBF transcription complex"/>
    <property type="evidence" value="ECO:0007669"/>
    <property type="project" value="TreeGrafter"/>
</dbReference>
<keyword evidence="4" id="KW-0175">Coiled coil</keyword>
<evidence type="ECO:0000256" key="1">
    <source>
        <dbReference type="ARBA" id="ARBA00022737"/>
    </source>
</evidence>
<dbReference type="PROSITE" id="PS51299">
    <property type="entry name" value="HTH_APSES"/>
    <property type="match status" value="1"/>
</dbReference>
<protein>
    <submittedName>
        <fullName evidence="7">Apses-domain-containing protein</fullName>
    </submittedName>
</protein>
<dbReference type="InterPro" id="IPR051642">
    <property type="entry name" value="SWI6-like"/>
</dbReference>
<dbReference type="SUPFAM" id="SSF54616">
    <property type="entry name" value="DNA-binding domain of Mlu1-box binding protein MBP1"/>
    <property type="match status" value="1"/>
</dbReference>
<dbReference type="Gene3D" id="1.25.40.20">
    <property type="entry name" value="Ankyrin repeat-containing domain"/>
    <property type="match status" value="1"/>
</dbReference>
<feature type="coiled-coil region" evidence="4">
    <location>
        <begin position="503"/>
        <end position="563"/>
    </location>
</feature>
<dbReference type="VEuPathDB" id="FungiDB:BCV72DRAFT_219211"/>
<dbReference type="FunFam" id="3.10.260.10:FF:000001">
    <property type="entry name" value="APSES transcription factor (MbpA)"/>
    <property type="match status" value="1"/>
</dbReference>
<dbReference type="InterPro" id="IPR036770">
    <property type="entry name" value="Ankyrin_rpt-contain_sf"/>
</dbReference>
<reference evidence="7" key="1">
    <citation type="journal article" date="2016" name="Proc. Natl. Acad. Sci. U.S.A.">
        <title>Lipid metabolic changes in an early divergent fungus govern the establishment of a mutualistic symbiosis with endobacteria.</title>
        <authorList>
            <person name="Lastovetsky O.A."/>
            <person name="Gaspar M.L."/>
            <person name="Mondo S.J."/>
            <person name="LaButti K.M."/>
            <person name="Sandor L."/>
            <person name="Grigoriev I.V."/>
            <person name="Henry S.A."/>
            <person name="Pawlowska T.E."/>
        </authorList>
    </citation>
    <scope>NUCLEOTIDE SEQUENCE [LARGE SCALE GENOMIC DNA]</scope>
    <source>
        <strain evidence="7">ATCC 52814</strain>
    </source>
</reference>